<proteinExistence type="predicted"/>
<dbReference type="Proteomes" id="UP000600220">
    <property type="component" value="Unassembled WGS sequence"/>
</dbReference>
<dbReference type="RefSeq" id="WP_115895561.1">
    <property type="nucleotide sequence ID" value="NZ_CAJESQ010000006.1"/>
</dbReference>
<name>A0A8H9BZ12_STAPS</name>
<dbReference type="EMBL" id="AAXKXX010000036">
    <property type="protein sequence ID" value="EGQ4386044.1"/>
    <property type="molecule type" value="Genomic_DNA"/>
</dbReference>
<gene>
    <name evidence="1" type="ORF">EGV54_13385</name>
</gene>
<evidence type="ECO:0000313" key="1">
    <source>
        <dbReference type="EMBL" id="EGQ4386044.1"/>
    </source>
</evidence>
<accession>A0A8H9BZ12</accession>
<reference evidence="1 2" key="1">
    <citation type="submission" date="2018-11" db="EMBL/GenBank/DDBJ databases">
        <authorList>
            <consortium name="Veterinary Laboratory Investigation and Response Network"/>
        </authorList>
    </citation>
    <scope>NUCLEOTIDE SEQUENCE [LARGE SCALE GENOMIC DNA]</scope>
    <source>
        <strain evidence="1 2">SPSE-18-VL-LA-PA-Ryan-0021</strain>
    </source>
</reference>
<organism evidence="1 2">
    <name type="scientific">Staphylococcus pseudintermedius</name>
    <dbReference type="NCBI Taxonomy" id="283734"/>
    <lineage>
        <taxon>Bacteria</taxon>
        <taxon>Bacillati</taxon>
        <taxon>Bacillota</taxon>
        <taxon>Bacilli</taxon>
        <taxon>Bacillales</taxon>
        <taxon>Staphylococcaceae</taxon>
        <taxon>Staphylococcus</taxon>
        <taxon>Staphylococcus intermedius group</taxon>
    </lineage>
</organism>
<protein>
    <submittedName>
        <fullName evidence="1">Uncharacterized protein</fullName>
    </submittedName>
</protein>
<comment type="caution">
    <text evidence="1">The sequence shown here is derived from an EMBL/GenBank/DDBJ whole genome shotgun (WGS) entry which is preliminary data.</text>
</comment>
<sequence>MRYYQIDDFYREQFVKIPMVLFVSKRYNWISDEAKVLYARMYDIAKVKKDIFKTNTSPTMRSDDRGRFYYIGNLNQLKVIFTLQDDVNFDHLLDELKKATLAVFEKYDDMYKIYPLNFDIEVDEINMFNEFHVSSI</sequence>
<dbReference type="AlphaFoldDB" id="A0A8H9BZ12"/>
<keyword evidence="2" id="KW-1185">Reference proteome</keyword>
<evidence type="ECO:0000313" key="2">
    <source>
        <dbReference type="Proteomes" id="UP000600220"/>
    </source>
</evidence>